<dbReference type="RefSeq" id="WP_202010630.1">
    <property type="nucleotide sequence ID" value="NZ_JAERRB010000004.1"/>
</dbReference>
<gene>
    <name evidence="3" type="ORF">JI741_14415</name>
</gene>
<evidence type="ECO:0000313" key="3">
    <source>
        <dbReference type="EMBL" id="MBL0742417.1"/>
    </source>
</evidence>
<reference evidence="3 4" key="1">
    <citation type="submission" date="2021-01" db="EMBL/GenBank/DDBJ databases">
        <title>Chryseolinea sp. Jin1 Genome sequencing and assembly.</title>
        <authorList>
            <person name="Kim I."/>
        </authorList>
    </citation>
    <scope>NUCLEOTIDE SEQUENCE [LARGE SCALE GENOMIC DNA]</scope>
    <source>
        <strain evidence="3 4">Jin1</strain>
    </source>
</reference>
<dbReference type="InterPro" id="IPR006076">
    <property type="entry name" value="FAD-dep_OxRdtase"/>
</dbReference>
<dbReference type="PANTHER" id="PTHR13847:SF289">
    <property type="entry name" value="GLYCINE OXIDASE"/>
    <property type="match status" value="1"/>
</dbReference>
<evidence type="ECO:0000259" key="2">
    <source>
        <dbReference type="Pfam" id="PF01266"/>
    </source>
</evidence>
<evidence type="ECO:0000313" key="4">
    <source>
        <dbReference type="Proteomes" id="UP000613030"/>
    </source>
</evidence>
<dbReference type="Proteomes" id="UP000613030">
    <property type="component" value="Unassembled WGS sequence"/>
</dbReference>
<dbReference type="Pfam" id="PF01266">
    <property type="entry name" value="DAO"/>
    <property type="match status" value="1"/>
</dbReference>
<keyword evidence="4" id="KW-1185">Reference proteome</keyword>
<evidence type="ECO:0000256" key="1">
    <source>
        <dbReference type="ARBA" id="ARBA00023002"/>
    </source>
</evidence>
<name>A0ABS1KUN3_9BACT</name>
<keyword evidence="1" id="KW-0560">Oxidoreductase</keyword>
<sequence length="356" mass="39877">MTSRSVAYIIVGQGLAGSAVALQLLRQGKRILVIDQPSRNTSSRIAAGLFNPITGRKMVKTWMADSLFPYLFNFYREAESLTARKFFHPMPLYRPFHSIEEQNEWMGKSATPAYAPYIEKITTGSTYPNVNDPYGGLLLQQCGYVDTTTYTAAVGELIAREGILLQEDLDENALTIGQGVVRYRDVEAGGIIFCNGVHTTPWFNWLPVKPLKGEAIRIRASFDEHVILNRGVYMVPTGEPGAWRVGATYDFQNSGPGVTESARKELHDKINELVHFPVDVTGQEWGVRPTTPDRRPLLGKHPENDSVFVFNGMGTKGVSLAPYFSEVLIQALQNMKPLNKEVDIERYKLLYWTSPK</sequence>
<comment type="caution">
    <text evidence="3">The sequence shown here is derived from an EMBL/GenBank/DDBJ whole genome shotgun (WGS) entry which is preliminary data.</text>
</comment>
<dbReference type="SUPFAM" id="SSF54373">
    <property type="entry name" value="FAD-linked reductases, C-terminal domain"/>
    <property type="match status" value="1"/>
</dbReference>
<dbReference type="PANTHER" id="PTHR13847">
    <property type="entry name" value="SARCOSINE DEHYDROGENASE-RELATED"/>
    <property type="match status" value="1"/>
</dbReference>
<protein>
    <submittedName>
        <fullName evidence="3">FAD-binding oxidoreductase</fullName>
    </submittedName>
</protein>
<feature type="domain" description="FAD dependent oxidoreductase" evidence="2">
    <location>
        <begin position="8"/>
        <end position="329"/>
    </location>
</feature>
<dbReference type="Gene3D" id="3.30.9.10">
    <property type="entry name" value="D-Amino Acid Oxidase, subunit A, domain 2"/>
    <property type="match status" value="1"/>
</dbReference>
<proteinExistence type="predicted"/>
<dbReference type="InterPro" id="IPR036188">
    <property type="entry name" value="FAD/NAD-bd_sf"/>
</dbReference>
<organism evidence="3 4">
    <name type="scientific">Chryseolinea lacunae</name>
    <dbReference type="NCBI Taxonomy" id="2801331"/>
    <lineage>
        <taxon>Bacteria</taxon>
        <taxon>Pseudomonadati</taxon>
        <taxon>Bacteroidota</taxon>
        <taxon>Cytophagia</taxon>
        <taxon>Cytophagales</taxon>
        <taxon>Fulvivirgaceae</taxon>
        <taxon>Chryseolinea</taxon>
    </lineage>
</organism>
<dbReference type="EMBL" id="JAERRB010000004">
    <property type="protein sequence ID" value="MBL0742417.1"/>
    <property type="molecule type" value="Genomic_DNA"/>
</dbReference>
<dbReference type="Gene3D" id="3.50.50.60">
    <property type="entry name" value="FAD/NAD(P)-binding domain"/>
    <property type="match status" value="1"/>
</dbReference>
<accession>A0ABS1KUN3</accession>
<dbReference type="SUPFAM" id="SSF51905">
    <property type="entry name" value="FAD/NAD(P)-binding domain"/>
    <property type="match status" value="1"/>
</dbReference>